<dbReference type="GO" id="GO:0003676">
    <property type="term" value="F:nucleic acid binding"/>
    <property type="evidence" value="ECO:0007669"/>
    <property type="project" value="InterPro"/>
</dbReference>
<reference evidence="7 8" key="1">
    <citation type="journal article" date="2015" name="Fungal Genet. Biol.">
        <title>Evolution of novel wood decay mechanisms in Agaricales revealed by the genome sequences of Fistulina hepatica and Cylindrobasidium torrendii.</title>
        <authorList>
            <person name="Floudas D."/>
            <person name="Held B.W."/>
            <person name="Riley R."/>
            <person name="Nagy L.G."/>
            <person name="Koehler G."/>
            <person name="Ransdell A.S."/>
            <person name="Younus H."/>
            <person name="Chow J."/>
            <person name="Chiniquy J."/>
            <person name="Lipzen A."/>
            <person name="Tritt A."/>
            <person name="Sun H."/>
            <person name="Haridas S."/>
            <person name="LaButti K."/>
            <person name="Ohm R.A."/>
            <person name="Kues U."/>
            <person name="Blanchette R.A."/>
            <person name="Grigoriev I.V."/>
            <person name="Minto R.E."/>
            <person name="Hibbett D.S."/>
        </authorList>
    </citation>
    <scope>NUCLEOTIDE SEQUENCE [LARGE SCALE GENOMIC DNA]</scope>
    <source>
        <strain evidence="7 8">FP15055 ss-10</strain>
    </source>
</reference>
<comment type="subcellular location">
    <subcellularLocation>
        <location evidence="1">Nucleus</location>
    </subcellularLocation>
</comment>
<dbReference type="EMBL" id="KN880522">
    <property type="protein sequence ID" value="KIY67606.1"/>
    <property type="molecule type" value="Genomic_DNA"/>
</dbReference>
<dbReference type="GO" id="GO:0005634">
    <property type="term" value="C:nucleus"/>
    <property type="evidence" value="ECO:0007669"/>
    <property type="project" value="UniProtKB-SubCell"/>
</dbReference>
<accession>A0A0D7BDF5</accession>
<organism evidence="7 8">
    <name type="scientific">Cylindrobasidium torrendii FP15055 ss-10</name>
    <dbReference type="NCBI Taxonomy" id="1314674"/>
    <lineage>
        <taxon>Eukaryota</taxon>
        <taxon>Fungi</taxon>
        <taxon>Dikarya</taxon>
        <taxon>Basidiomycota</taxon>
        <taxon>Agaricomycotina</taxon>
        <taxon>Agaricomycetes</taxon>
        <taxon>Agaricomycetidae</taxon>
        <taxon>Agaricales</taxon>
        <taxon>Marasmiineae</taxon>
        <taxon>Physalacriaceae</taxon>
        <taxon>Cylindrobasidium</taxon>
    </lineage>
</organism>
<evidence type="ECO:0000256" key="2">
    <source>
        <dbReference type="ARBA" id="ARBA00006149"/>
    </source>
</evidence>
<dbReference type="GO" id="GO:0032259">
    <property type="term" value="P:methylation"/>
    <property type="evidence" value="ECO:0007669"/>
    <property type="project" value="UniProtKB-KW"/>
</dbReference>
<name>A0A0D7BDF5_9AGAR</name>
<dbReference type="GO" id="GO:0008276">
    <property type="term" value="F:protein methyltransferase activity"/>
    <property type="evidence" value="ECO:0007669"/>
    <property type="project" value="TreeGrafter"/>
</dbReference>
<evidence type="ECO:0000313" key="8">
    <source>
        <dbReference type="Proteomes" id="UP000054007"/>
    </source>
</evidence>
<dbReference type="InterPro" id="IPR002052">
    <property type="entry name" value="DNA_methylase_N6_adenine_CS"/>
</dbReference>
<dbReference type="Proteomes" id="UP000054007">
    <property type="component" value="Unassembled WGS sequence"/>
</dbReference>
<keyword evidence="5" id="KW-0949">S-adenosyl-L-methionine</keyword>
<keyword evidence="3 7" id="KW-0489">Methyltransferase</keyword>
<sequence>MIPTPDLSHLKAEDYDRVYEPAEDTFLLLDALEADQELLKALKPSICLEVGSGSGCVSSFLGSILKDTTLYLCTDLNPHACVCTSRTGSQNRVALNPINTSFMEGLGQRLHRSIDVLLFNPPYVPTVEEEAAQAQDGRDIQGSWAGGNDGMDVTNRFLGLVDDMLSERGVLYLVALKQNNLPEIQERMKAHYGLEGEVALQRRAGREHLFILRFRRSQQTLCKDP</sequence>
<dbReference type="GO" id="GO:0008757">
    <property type="term" value="F:S-adenosylmethionine-dependent methyltransferase activity"/>
    <property type="evidence" value="ECO:0007669"/>
    <property type="project" value="TreeGrafter"/>
</dbReference>
<dbReference type="FunFam" id="3.40.50.150:FF:000077">
    <property type="entry name" value="HemK methyltransferase family member 2"/>
    <property type="match status" value="1"/>
</dbReference>
<evidence type="ECO:0000256" key="4">
    <source>
        <dbReference type="ARBA" id="ARBA00022679"/>
    </source>
</evidence>
<dbReference type="InterPro" id="IPR052190">
    <property type="entry name" value="Euk-Arch_PrmC-MTase"/>
</dbReference>
<protein>
    <submittedName>
        <fullName evidence="7">Putative methylase</fullName>
    </submittedName>
</protein>
<gene>
    <name evidence="7" type="ORF">CYLTODRAFT_352842</name>
</gene>
<evidence type="ECO:0000256" key="1">
    <source>
        <dbReference type="ARBA" id="ARBA00004123"/>
    </source>
</evidence>
<evidence type="ECO:0000313" key="7">
    <source>
        <dbReference type="EMBL" id="KIY67606.1"/>
    </source>
</evidence>
<keyword evidence="8" id="KW-1185">Reference proteome</keyword>
<dbReference type="InterPro" id="IPR004557">
    <property type="entry name" value="PrmC-related"/>
</dbReference>
<dbReference type="GO" id="GO:0035657">
    <property type="term" value="C:eRF1 methyltransferase complex"/>
    <property type="evidence" value="ECO:0007669"/>
    <property type="project" value="TreeGrafter"/>
</dbReference>
<keyword evidence="6" id="KW-0539">Nucleus</keyword>
<dbReference type="AlphaFoldDB" id="A0A0D7BDF5"/>
<proteinExistence type="inferred from homology"/>
<evidence type="ECO:0000256" key="3">
    <source>
        <dbReference type="ARBA" id="ARBA00022603"/>
    </source>
</evidence>
<dbReference type="SUPFAM" id="SSF53335">
    <property type="entry name" value="S-adenosyl-L-methionine-dependent methyltransferases"/>
    <property type="match status" value="1"/>
</dbReference>
<evidence type="ECO:0000256" key="6">
    <source>
        <dbReference type="ARBA" id="ARBA00023242"/>
    </source>
</evidence>
<dbReference type="NCBIfam" id="TIGR00537">
    <property type="entry name" value="hemK_rel_arch"/>
    <property type="match status" value="1"/>
</dbReference>
<dbReference type="OrthoDB" id="406152at2759"/>
<evidence type="ECO:0000256" key="5">
    <source>
        <dbReference type="ARBA" id="ARBA00022691"/>
    </source>
</evidence>
<dbReference type="InterPro" id="IPR029063">
    <property type="entry name" value="SAM-dependent_MTases_sf"/>
</dbReference>
<dbReference type="Gene3D" id="3.40.50.150">
    <property type="entry name" value="Vaccinia Virus protein VP39"/>
    <property type="match status" value="1"/>
</dbReference>
<dbReference type="STRING" id="1314674.A0A0D7BDF5"/>
<dbReference type="PANTHER" id="PTHR45875">
    <property type="entry name" value="METHYLTRANSFERASE N6AMT1"/>
    <property type="match status" value="1"/>
</dbReference>
<dbReference type="PANTHER" id="PTHR45875:SF1">
    <property type="entry name" value="METHYLTRANSFERASE N6AMT1"/>
    <property type="match status" value="1"/>
</dbReference>
<keyword evidence="4" id="KW-0808">Transferase</keyword>
<comment type="similarity">
    <text evidence="2">Belongs to the eukaryotic/archaeal PrmC-related family.</text>
</comment>
<dbReference type="PROSITE" id="PS00092">
    <property type="entry name" value="N6_MTASE"/>
    <property type="match status" value="1"/>
</dbReference>